<keyword evidence="5" id="KW-0812">Transmembrane</keyword>
<evidence type="ECO:0000256" key="10">
    <source>
        <dbReference type="ARBA" id="ARBA00023136"/>
    </source>
</evidence>
<accession>A0A164VGP3</accession>
<evidence type="ECO:0000256" key="3">
    <source>
        <dbReference type="ARBA" id="ARBA00022475"/>
    </source>
</evidence>
<dbReference type="Proteomes" id="UP000076858">
    <property type="component" value="Unassembled WGS sequence"/>
</dbReference>
<evidence type="ECO:0000256" key="9">
    <source>
        <dbReference type="ARBA" id="ARBA00023065"/>
    </source>
</evidence>
<evidence type="ECO:0000313" key="14">
    <source>
        <dbReference type="EMBL" id="KZS12305.1"/>
    </source>
</evidence>
<dbReference type="OrthoDB" id="6363818at2759"/>
<comment type="subcellular location">
    <subcellularLocation>
        <location evidence="1">Cell membrane</location>
        <topology evidence="1">Single-pass membrane protein</topology>
    </subcellularLocation>
</comment>
<evidence type="ECO:0000256" key="8">
    <source>
        <dbReference type="ARBA" id="ARBA00022989"/>
    </source>
</evidence>
<keyword evidence="10" id="KW-0472">Membrane</keyword>
<proteinExistence type="predicted"/>
<evidence type="ECO:0000256" key="7">
    <source>
        <dbReference type="ARBA" id="ARBA00022737"/>
    </source>
</evidence>
<dbReference type="STRING" id="35525.A0A164VGP3"/>
<protein>
    <submittedName>
        <fullName evidence="14">Putative Insulin growth factor-binding protein complex acid labile subunit</fullName>
    </submittedName>
</protein>
<comment type="caution">
    <text evidence="14">The sequence shown here is derived from an EMBL/GenBank/DDBJ whole genome shotgun (WGS) entry which is preliminary data.</text>
</comment>
<dbReference type="InterPro" id="IPR032675">
    <property type="entry name" value="LRR_dom_sf"/>
</dbReference>
<keyword evidence="15" id="KW-1185">Reference proteome</keyword>
<evidence type="ECO:0000256" key="5">
    <source>
        <dbReference type="ARBA" id="ARBA00022692"/>
    </source>
</evidence>
<dbReference type="PANTHER" id="PTHR46473:SF24">
    <property type="entry name" value="CONNECTIN-LIKE PROTEIN"/>
    <property type="match status" value="1"/>
</dbReference>
<keyword evidence="8" id="KW-1133">Transmembrane helix</keyword>
<dbReference type="GO" id="GO:0034220">
    <property type="term" value="P:monoatomic ion transmembrane transport"/>
    <property type="evidence" value="ECO:0007669"/>
    <property type="project" value="UniProtKB-KW"/>
</dbReference>
<name>A0A164VGP3_9CRUS</name>
<dbReference type="InterPro" id="IPR001611">
    <property type="entry name" value="Leu-rich_rpt"/>
</dbReference>
<evidence type="ECO:0000256" key="13">
    <source>
        <dbReference type="SAM" id="SignalP"/>
    </source>
</evidence>
<sequence>MRLVASNGRIILAVLLLVQRCCDAMQELQKQQTQQPYNCPKECICLSSTQVSPPFLKLNAVYRGKNKSCFFTAYSRVLCNGGGLSQIPDDLPPYVEHLSLIKNNIRQLKTDAFQRYKTLRKLYLDGNAINQVQAFAFRGLGRLQELSMQNTPLDRLGQFTFSGLHNLSHLYLANNQIRRIESYAFAGTSSIRLLVLTNNPTVRIDSSAFAGKERSAFSLCLYTSMS</sequence>
<keyword evidence="3" id="KW-1003">Cell membrane</keyword>
<organism evidence="14 15">
    <name type="scientific">Daphnia magna</name>
    <dbReference type="NCBI Taxonomy" id="35525"/>
    <lineage>
        <taxon>Eukaryota</taxon>
        <taxon>Metazoa</taxon>
        <taxon>Ecdysozoa</taxon>
        <taxon>Arthropoda</taxon>
        <taxon>Crustacea</taxon>
        <taxon>Branchiopoda</taxon>
        <taxon>Diplostraca</taxon>
        <taxon>Cladocera</taxon>
        <taxon>Anomopoda</taxon>
        <taxon>Daphniidae</taxon>
        <taxon>Daphnia</taxon>
    </lineage>
</organism>
<dbReference type="Pfam" id="PF13306">
    <property type="entry name" value="LRR_5"/>
    <property type="match status" value="1"/>
</dbReference>
<keyword evidence="12" id="KW-0407">Ion channel</keyword>
<dbReference type="PANTHER" id="PTHR46473">
    <property type="entry name" value="GH08155P"/>
    <property type="match status" value="1"/>
</dbReference>
<evidence type="ECO:0000256" key="4">
    <source>
        <dbReference type="ARBA" id="ARBA00022614"/>
    </source>
</evidence>
<evidence type="ECO:0000256" key="11">
    <source>
        <dbReference type="ARBA" id="ARBA00023157"/>
    </source>
</evidence>
<keyword evidence="6 13" id="KW-0732">Signal</keyword>
<dbReference type="InterPro" id="IPR026906">
    <property type="entry name" value="LRR_5"/>
</dbReference>
<dbReference type="PROSITE" id="PS51450">
    <property type="entry name" value="LRR"/>
    <property type="match status" value="1"/>
</dbReference>
<evidence type="ECO:0000256" key="6">
    <source>
        <dbReference type="ARBA" id="ARBA00022729"/>
    </source>
</evidence>
<dbReference type="GO" id="GO:0005886">
    <property type="term" value="C:plasma membrane"/>
    <property type="evidence" value="ECO:0007669"/>
    <property type="project" value="UniProtKB-SubCell"/>
</dbReference>
<dbReference type="SMART" id="SM00369">
    <property type="entry name" value="LRR_TYP"/>
    <property type="match status" value="4"/>
</dbReference>
<dbReference type="InterPro" id="IPR003591">
    <property type="entry name" value="Leu-rich_rpt_typical-subtyp"/>
</dbReference>
<keyword evidence="2" id="KW-0813">Transport</keyword>
<keyword evidence="7" id="KW-0677">Repeat</keyword>
<feature type="chain" id="PRO_5007853848" evidence="13">
    <location>
        <begin position="25"/>
        <end position="226"/>
    </location>
</feature>
<feature type="signal peptide" evidence="13">
    <location>
        <begin position="1"/>
        <end position="24"/>
    </location>
</feature>
<dbReference type="InterPro" id="IPR051432">
    <property type="entry name" value="KCNMA1_auxiliary"/>
</dbReference>
<dbReference type="SUPFAM" id="SSF52058">
    <property type="entry name" value="L domain-like"/>
    <property type="match status" value="1"/>
</dbReference>
<evidence type="ECO:0000256" key="1">
    <source>
        <dbReference type="ARBA" id="ARBA00004162"/>
    </source>
</evidence>
<evidence type="ECO:0000313" key="15">
    <source>
        <dbReference type="Proteomes" id="UP000076858"/>
    </source>
</evidence>
<gene>
    <name evidence="14" type="ORF">APZ42_022397</name>
</gene>
<reference evidence="14 15" key="1">
    <citation type="submission" date="2016-03" db="EMBL/GenBank/DDBJ databases">
        <title>EvidentialGene: Evidence-directed Construction of Genes on Genomes.</title>
        <authorList>
            <person name="Gilbert D.G."/>
            <person name="Choi J.-H."/>
            <person name="Mockaitis K."/>
            <person name="Colbourne J."/>
            <person name="Pfrender M."/>
        </authorList>
    </citation>
    <scope>NUCLEOTIDE SEQUENCE [LARGE SCALE GENOMIC DNA]</scope>
    <source>
        <strain evidence="14 15">Xinb3</strain>
        <tissue evidence="14">Complete organism</tissue>
    </source>
</reference>
<evidence type="ECO:0000256" key="2">
    <source>
        <dbReference type="ARBA" id="ARBA00022448"/>
    </source>
</evidence>
<keyword evidence="9" id="KW-0406">Ion transport</keyword>
<keyword evidence="11" id="KW-1015">Disulfide bond</keyword>
<dbReference type="EMBL" id="LRGB01001361">
    <property type="protein sequence ID" value="KZS12305.1"/>
    <property type="molecule type" value="Genomic_DNA"/>
</dbReference>
<dbReference type="AlphaFoldDB" id="A0A164VGP3"/>
<evidence type="ECO:0000256" key="12">
    <source>
        <dbReference type="ARBA" id="ARBA00023303"/>
    </source>
</evidence>
<keyword evidence="4" id="KW-0433">Leucine-rich repeat</keyword>
<dbReference type="Gene3D" id="3.80.10.10">
    <property type="entry name" value="Ribonuclease Inhibitor"/>
    <property type="match status" value="1"/>
</dbReference>